<sequence>MGGLAAAMLPGVARADVVCRDNPYHGIRQCSSGIRRIQLVQAMQECPQWCWAACIQMAFAKYGWRVPQTDIVQRLFGDMRCAPANGSQIVATVNSGPWRDVRGRMFRARAAPLADLDFGMSNGNALRDAAWHLADGIPLINGALNHATLLTSMTYAIDRQGRVFLQEMIVRDPYPYQDARPSRRSLTQREVSGTRLLVSIRV</sequence>
<dbReference type="AlphaFoldDB" id="A0A1C7D6D3"/>
<dbReference type="KEGG" id="anh:A6F65_00693"/>
<gene>
    <name evidence="1" type="ORF">A6F65_00693</name>
</gene>
<proteinExistence type="predicted"/>
<accession>A0A1C7D6D3</accession>
<organism evidence="1 2">
    <name type="scientific">Paraurantiacibacter namhicola</name>
    <dbReference type="NCBI Taxonomy" id="645517"/>
    <lineage>
        <taxon>Bacteria</taxon>
        <taxon>Pseudomonadati</taxon>
        <taxon>Pseudomonadota</taxon>
        <taxon>Alphaproteobacteria</taxon>
        <taxon>Sphingomonadales</taxon>
        <taxon>Erythrobacteraceae</taxon>
        <taxon>Paraurantiacibacter</taxon>
    </lineage>
</organism>
<dbReference type="Proteomes" id="UP000092698">
    <property type="component" value="Chromosome"/>
</dbReference>
<protein>
    <recommendedName>
        <fullName evidence="3">Peptidase C39-like domain-containing protein</fullName>
    </recommendedName>
</protein>
<reference evidence="1 2" key="1">
    <citation type="submission" date="2016-07" db="EMBL/GenBank/DDBJ databases">
        <title>Complete genome sequence of Altererythrobacter namhicola JCM 16345T, containing esterase-encoding genes.</title>
        <authorList>
            <person name="Cheng H."/>
            <person name="Wu Y.-H."/>
            <person name="Jian S.-L."/>
            <person name="Huo Y.-Y."/>
            <person name="Wang C.-S."/>
            <person name="Xu X.-W."/>
        </authorList>
    </citation>
    <scope>NUCLEOTIDE SEQUENCE [LARGE SCALE GENOMIC DNA]</scope>
    <source>
        <strain evidence="1 2">JCM 16345</strain>
    </source>
</reference>
<keyword evidence="2" id="KW-1185">Reference proteome</keyword>
<evidence type="ECO:0000313" key="1">
    <source>
        <dbReference type="EMBL" id="ANU07015.1"/>
    </source>
</evidence>
<dbReference type="EMBL" id="CP016545">
    <property type="protein sequence ID" value="ANU07015.1"/>
    <property type="molecule type" value="Genomic_DNA"/>
</dbReference>
<evidence type="ECO:0000313" key="2">
    <source>
        <dbReference type="Proteomes" id="UP000092698"/>
    </source>
</evidence>
<evidence type="ECO:0008006" key="3">
    <source>
        <dbReference type="Google" id="ProtNLM"/>
    </source>
</evidence>
<name>A0A1C7D6D3_9SPHN</name>